<evidence type="ECO:0000256" key="4">
    <source>
        <dbReference type="ARBA" id="ARBA00022475"/>
    </source>
</evidence>
<comment type="caution">
    <text evidence="13">The sequence shown here is derived from an EMBL/GenBank/DDBJ whole genome shotgun (WGS) entry which is preliminary data.</text>
</comment>
<dbReference type="Pfam" id="PF05134">
    <property type="entry name" value="T2SSL"/>
    <property type="match status" value="1"/>
</dbReference>
<keyword evidence="5" id="KW-0997">Cell inner membrane</keyword>
<dbReference type="GO" id="GO:0009276">
    <property type="term" value="C:Gram-negative-bacterium-type cell wall"/>
    <property type="evidence" value="ECO:0007669"/>
    <property type="project" value="InterPro"/>
</dbReference>
<feature type="domain" description="GspL cytoplasmic actin-ATPase-like" evidence="11">
    <location>
        <begin position="5"/>
        <end position="246"/>
    </location>
</feature>
<dbReference type="AlphaFoldDB" id="A0A9X3HQL6"/>
<dbReference type="Pfam" id="PF12693">
    <property type="entry name" value="GspL_C"/>
    <property type="match status" value="1"/>
</dbReference>
<keyword evidence="8" id="KW-1133">Transmembrane helix</keyword>
<dbReference type="EMBL" id="JAKRRX010000022">
    <property type="protein sequence ID" value="MCW8333343.1"/>
    <property type="molecule type" value="Genomic_DNA"/>
</dbReference>
<dbReference type="Gene3D" id="3.30.1360.100">
    <property type="entry name" value="General secretion pathway protein M, EpsM"/>
    <property type="match status" value="1"/>
</dbReference>
<reference evidence="13" key="1">
    <citation type="submission" date="2022-02" db="EMBL/GenBank/DDBJ databases">
        <title>Vibrio sp. nov., a new bacterium isolated from Bohai sea, China.</title>
        <authorList>
            <person name="Yuan Y."/>
        </authorList>
    </citation>
    <scope>NUCLEOTIDE SEQUENCE</scope>
    <source>
        <strain evidence="13">DBSS07</strain>
    </source>
</reference>
<dbReference type="Gene3D" id="3.30.420.370">
    <property type="match status" value="1"/>
</dbReference>
<evidence type="ECO:0000256" key="9">
    <source>
        <dbReference type="ARBA" id="ARBA00023136"/>
    </source>
</evidence>
<evidence type="ECO:0000256" key="6">
    <source>
        <dbReference type="ARBA" id="ARBA00022692"/>
    </source>
</evidence>
<dbReference type="SUPFAM" id="SSF53067">
    <property type="entry name" value="Actin-like ATPase domain"/>
    <property type="match status" value="2"/>
</dbReference>
<dbReference type="InterPro" id="IPR007812">
    <property type="entry name" value="T2SS_protein-GspL"/>
</dbReference>
<evidence type="ECO:0000256" key="7">
    <source>
        <dbReference type="ARBA" id="ARBA00022927"/>
    </source>
</evidence>
<comment type="function">
    <text evidence="10">Inner membrane component of the type II secretion system required for the energy-dependent secretion of extracellular factors such as proteases and toxins from the periplasm.</text>
</comment>
<keyword evidence="6" id="KW-0812">Transmembrane</keyword>
<evidence type="ECO:0000313" key="14">
    <source>
        <dbReference type="Proteomes" id="UP001155586"/>
    </source>
</evidence>
<keyword evidence="9" id="KW-0472">Membrane</keyword>
<evidence type="ECO:0000256" key="1">
    <source>
        <dbReference type="ARBA" id="ARBA00004377"/>
    </source>
</evidence>
<evidence type="ECO:0000256" key="2">
    <source>
        <dbReference type="ARBA" id="ARBA00005318"/>
    </source>
</evidence>
<evidence type="ECO:0000259" key="12">
    <source>
        <dbReference type="Pfam" id="PF12693"/>
    </source>
</evidence>
<dbReference type="CDD" id="cd24017">
    <property type="entry name" value="ASKHA_T2SSL_N"/>
    <property type="match status" value="1"/>
</dbReference>
<dbReference type="InterPro" id="IPR025691">
    <property type="entry name" value="GspL_pp_dom"/>
</dbReference>
<organism evidence="13 14">
    <name type="scientific">Vibrio paucivorans</name>
    <dbReference type="NCBI Taxonomy" id="2829489"/>
    <lineage>
        <taxon>Bacteria</taxon>
        <taxon>Pseudomonadati</taxon>
        <taxon>Pseudomonadota</taxon>
        <taxon>Gammaproteobacteria</taxon>
        <taxon>Vibrionales</taxon>
        <taxon>Vibrionaceae</taxon>
        <taxon>Vibrio</taxon>
    </lineage>
</organism>
<keyword evidence="7 10" id="KW-0653">Protein transport</keyword>
<gene>
    <name evidence="13" type="primary">gspL</name>
    <name evidence="13" type="ORF">MD483_05845</name>
</gene>
<evidence type="ECO:0000256" key="8">
    <source>
        <dbReference type="ARBA" id="ARBA00022989"/>
    </source>
</evidence>
<sequence length="409" mass="45828">MSEFLIVRLSCDKDATIQWLVWSTSQNEVIASGDIACWENLPELAEYAQQRTVHLLVSADDVILSQVVIPAGGARQLDSMLPFLMEDDIAQDVDELHFSVLEKGAEHAFVCALDKQWLSDTLAELKSFGVEVKKVLPDVLALPSYSDADQRSGISSAQINDKWLMKKGQYLGVSIDSDWLQVLAASEWVKQDDVFLPLSSHSPLPSLELASEQEWQELPPQLVMALLAQGAISSKVNLLTGSFKPRSSWLRHWKVWQKAAMAAVFLIAVSTTYNILQISKFESQANAYRAESERIFREALPGKTRIPTVSYLKRQMESEANRLSGGGSGGSMLEWVAKLPQSLGVVNTMQLQSIKYDGNRDEMRIQAQSKDFQSFEQVRVKLAEQFEVEQGQLNRSGEWVNGTYVLKRQ</sequence>
<evidence type="ECO:0000256" key="5">
    <source>
        <dbReference type="ARBA" id="ARBA00022519"/>
    </source>
</evidence>
<feature type="domain" description="GspL periplasmic" evidence="12">
    <location>
        <begin position="251"/>
        <end position="408"/>
    </location>
</feature>
<dbReference type="NCBIfam" id="TIGR01709">
    <property type="entry name" value="typeII_sec_gspL"/>
    <property type="match status" value="1"/>
</dbReference>
<keyword evidence="4" id="KW-1003">Cell membrane</keyword>
<name>A0A9X3HQL6_9VIBR</name>
<keyword evidence="14" id="KW-1185">Reference proteome</keyword>
<protein>
    <recommendedName>
        <fullName evidence="10">Type II secretion system protein L</fullName>
        <shortName evidence="10">T2SS protein L</shortName>
    </recommendedName>
</protein>
<evidence type="ECO:0000256" key="3">
    <source>
        <dbReference type="ARBA" id="ARBA00022448"/>
    </source>
</evidence>
<dbReference type="Proteomes" id="UP001155586">
    <property type="component" value="Unassembled WGS sequence"/>
</dbReference>
<dbReference type="InterPro" id="IPR024230">
    <property type="entry name" value="GspL_cyto_dom"/>
</dbReference>
<evidence type="ECO:0000256" key="10">
    <source>
        <dbReference type="PIRNR" id="PIRNR015761"/>
    </source>
</evidence>
<comment type="similarity">
    <text evidence="2 10">Belongs to the GSP L family.</text>
</comment>
<keyword evidence="3 10" id="KW-0813">Transport</keyword>
<dbReference type="GO" id="GO:0005886">
    <property type="term" value="C:plasma membrane"/>
    <property type="evidence" value="ECO:0007669"/>
    <property type="project" value="UniProtKB-SubCell"/>
</dbReference>
<dbReference type="Gene3D" id="3.30.420.380">
    <property type="match status" value="1"/>
</dbReference>
<evidence type="ECO:0000259" key="11">
    <source>
        <dbReference type="Pfam" id="PF05134"/>
    </source>
</evidence>
<proteinExistence type="inferred from homology"/>
<dbReference type="GO" id="GO:0015627">
    <property type="term" value="C:type II protein secretion system complex"/>
    <property type="evidence" value="ECO:0007669"/>
    <property type="project" value="InterPro"/>
</dbReference>
<dbReference type="PIRSF" id="PIRSF015761">
    <property type="entry name" value="Protein_L"/>
    <property type="match status" value="1"/>
</dbReference>
<dbReference type="GO" id="GO:0015628">
    <property type="term" value="P:protein secretion by the type II secretion system"/>
    <property type="evidence" value="ECO:0007669"/>
    <property type="project" value="InterPro"/>
</dbReference>
<accession>A0A9X3HQL6</accession>
<comment type="subcellular location">
    <subcellularLocation>
        <location evidence="1">Cell inner membrane</location>
        <topology evidence="1">Single-pass membrane protein</topology>
    </subcellularLocation>
</comment>
<dbReference type="InterPro" id="IPR043129">
    <property type="entry name" value="ATPase_NBD"/>
</dbReference>
<dbReference type="RefSeq" id="WP_265686928.1">
    <property type="nucleotide sequence ID" value="NZ_JAKRRX010000022.1"/>
</dbReference>
<evidence type="ECO:0000313" key="13">
    <source>
        <dbReference type="EMBL" id="MCW8333343.1"/>
    </source>
</evidence>